<evidence type="ECO:0000313" key="3">
    <source>
        <dbReference type="EMBL" id="KRZ25819.1"/>
    </source>
</evidence>
<protein>
    <submittedName>
        <fullName evidence="3">Uncharacterized protein</fullName>
    </submittedName>
</protein>
<dbReference type="Proteomes" id="UP000054632">
    <property type="component" value="Unassembled WGS sequence"/>
</dbReference>
<dbReference type="AlphaFoldDB" id="A0A0V1ISS4"/>
<evidence type="ECO:0000313" key="1">
    <source>
        <dbReference type="EMBL" id="KRY65266.1"/>
    </source>
</evidence>
<comment type="caution">
    <text evidence="3">The sequence shown here is derived from an EMBL/GenBank/DDBJ whole genome shotgun (WGS) entry which is preliminary data.</text>
</comment>
<keyword evidence="5" id="KW-1185">Reference proteome</keyword>
<dbReference type="EMBL" id="JYDS01000374">
    <property type="protein sequence ID" value="KRZ09799.1"/>
    <property type="molecule type" value="Genomic_DNA"/>
</dbReference>
<evidence type="ECO:0000313" key="5">
    <source>
        <dbReference type="Proteomes" id="UP000054805"/>
    </source>
</evidence>
<dbReference type="Proteomes" id="UP000054805">
    <property type="component" value="Unassembled WGS sequence"/>
</dbReference>
<proteinExistence type="predicted"/>
<evidence type="ECO:0000313" key="2">
    <source>
        <dbReference type="EMBL" id="KRZ09799.1"/>
    </source>
</evidence>
<sequence length="82" mass="9337">MFQYVNPEAILKQMQSADSELIIHVKLMRPDMCTGVMCKNVRMIAVNVEGQWEVALSGGKNVVVLVNEQMTRYPNFTLLFNC</sequence>
<accession>A0A0V1ISS4</accession>
<organism evidence="3 6">
    <name type="scientific">Trichinella pseudospiralis</name>
    <name type="common">Parasitic roundworm</name>
    <dbReference type="NCBI Taxonomy" id="6337"/>
    <lineage>
        <taxon>Eukaryota</taxon>
        <taxon>Metazoa</taxon>
        <taxon>Ecdysozoa</taxon>
        <taxon>Nematoda</taxon>
        <taxon>Enoplea</taxon>
        <taxon>Dorylaimia</taxon>
        <taxon>Trichinellida</taxon>
        <taxon>Trichinellidae</taxon>
        <taxon>Trichinella</taxon>
    </lineage>
</organism>
<dbReference type="Proteomes" id="UP000054826">
    <property type="component" value="Unassembled WGS sequence"/>
</dbReference>
<dbReference type="EMBL" id="JYDR01000220">
    <property type="protein sequence ID" value="KRY65266.1"/>
    <property type="molecule type" value="Genomic_DNA"/>
</dbReference>
<reference evidence="4 5" key="1">
    <citation type="submission" date="2015-01" db="EMBL/GenBank/DDBJ databases">
        <title>Evolution of Trichinella species and genotypes.</title>
        <authorList>
            <person name="Korhonen P.K."/>
            <person name="Edoardo P."/>
            <person name="Giuseppe L.R."/>
            <person name="Gasser R.B."/>
        </authorList>
    </citation>
    <scope>NUCLEOTIDE SEQUENCE [LARGE SCALE GENOMIC DNA]</scope>
    <source>
        <strain evidence="1">ISS13</strain>
        <strain evidence="3">ISS176</strain>
        <strain evidence="2">ISS588</strain>
    </source>
</reference>
<evidence type="ECO:0000313" key="4">
    <source>
        <dbReference type="Proteomes" id="UP000054632"/>
    </source>
</evidence>
<evidence type="ECO:0000313" key="6">
    <source>
        <dbReference type="Proteomes" id="UP000054826"/>
    </source>
</evidence>
<dbReference type="EMBL" id="JYDV01000191">
    <property type="protein sequence ID" value="KRZ25819.1"/>
    <property type="molecule type" value="Genomic_DNA"/>
</dbReference>
<gene>
    <name evidence="1" type="ORF">T4A_3993</name>
    <name evidence="2" type="ORF">T4B_8786</name>
    <name evidence="3" type="ORF">T4C_6653</name>
</gene>
<name>A0A0V1ISS4_TRIPS</name>